<organism evidence="3 4">
    <name type="scientific">Brevundimonas staleyi</name>
    <dbReference type="NCBI Taxonomy" id="74326"/>
    <lineage>
        <taxon>Bacteria</taxon>
        <taxon>Pseudomonadati</taxon>
        <taxon>Pseudomonadota</taxon>
        <taxon>Alphaproteobacteria</taxon>
        <taxon>Caulobacterales</taxon>
        <taxon>Caulobacteraceae</taxon>
        <taxon>Brevundimonas</taxon>
    </lineage>
</organism>
<dbReference type="RefSeq" id="WP_374038223.1">
    <property type="nucleotide sequence ID" value="NZ_CP169082.1"/>
</dbReference>
<dbReference type="EMBL" id="JBHSLF010000052">
    <property type="protein sequence ID" value="MFC5345672.1"/>
    <property type="molecule type" value="Genomic_DNA"/>
</dbReference>
<dbReference type="InterPro" id="IPR028098">
    <property type="entry name" value="Glyco_trans_4-like_N"/>
</dbReference>
<comment type="caution">
    <text evidence="3">The sequence shown here is derived from an EMBL/GenBank/DDBJ whole genome shotgun (WGS) entry which is preliminary data.</text>
</comment>
<dbReference type="Pfam" id="PF00534">
    <property type="entry name" value="Glycos_transf_1"/>
    <property type="match status" value="1"/>
</dbReference>
<accession>A0ABW0FVE4</accession>
<dbReference type="Gene3D" id="3.40.50.2000">
    <property type="entry name" value="Glycogen Phosphorylase B"/>
    <property type="match status" value="1"/>
</dbReference>
<dbReference type="GO" id="GO:0016757">
    <property type="term" value="F:glycosyltransferase activity"/>
    <property type="evidence" value="ECO:0007669"/>
    <property type="project" value="UniProtKB-KW"/>
</dbReference>
<evidence type="ECO:0000259" key="1">
    <source>
        <dbReference type="Pfam" id="PF00534"/>
    </source>
</evidence>
<dbReference type="PANTHER" id="PTHR12526">
    <property type="entry name" value="GLYCOSYLTRANSFERASE"/>
    <property type="match status" value="1"/>
</dbReference>
<reference evidence="4" key="1">
    <citation type="journal article" date="2019" name="Int. J. Syst. Evol. Microbiol.">
        <title>The Global Catalogue of Microorganisms (GCM) 10K type strain sequencing project: providing services to taxonomists for standard genome sequencing and annotation.</title>
        <authorList>
            <consortium name="The Broad Institute Genomics Platform"/>
            <consortium name="The Broad Institute Genome Sequencing Center for Infectious Disease"/>
            <person name="Wu L."/>
            <person name="Ma J."/>
        </authorList>
    </citation>
    <scope>NUCLEOTIDE SEQUENCE [LARGE SCALE GENOMIC DNA]</scope>
    <source>
        <strain evidence="4">JCM 12125</strain>
    </source>
</reference>
<keyword evidence="4" id="KW-1185">Reference proteome</keyword>
<dbReference type="PANTHER" id="PTHR12526:SF636">
    <property type="entry name" value="BLL3647 PROTEIN"/>
    <property type="match status" value="1"/>
</dbReference>
<dbReference type="EC" id="2.4.-.-" evidence="3"/>
<proteinExistence type="predicted"/>
<feature type="domain" description="Glycosyltransferase subfamily 4-like N-terminal" evidence="2">
    <location>
        <begin position="43"/>
        <end position="192"/>
    </location>
</feature>
<dbReference type="Pfam" id="PF13579">
    <property type="entry name" value="Glyco_trans_4_4"/>
    <property type="match status" value="1"/>
</dbReference>
<evidence type="ECO:0000313" key="4">
    <source>
        <dbReference type="Proteomes" id="UP001596152"/>
    </source>
</evidence>
<protein>
    <submittedName>
        <fullName evidence="3">Glycosyltransferase</fullName>
        <ecNumber evidence="3">2.4.-.-</ecNumber>
    </submittedName>
</protein>
<sequence>MKLLHIIATANPESGGPIEGILRQNEACGGRDGPVKREFATLDPPDSPHLARVPMPVHALGGRKTGWRPPWRQALEHYGWSPDYVPWLRDNVGRFDAVIVHGLWNYAPFAASRVLPGGPVPYFVFTHGMMDPWFRETYPLKHLAKQGFWLAGEGRLLAGARSVFFTCEEERRKARGQFWGRGAYRETVVGYGAAPPPPRTPALDAAFRAAAPALKDRPYLLFLSRIHPKKGSNLLIEAFAAVAINHPGTDLVMAGPDQTGWRTELEALADRLGVADRIHWTGPIYGDAKWGALYGAKAFVLTSHQENFGIAVAEALGCGTPVLISDKIDIWREIEGAGAGLVAPDTVEGACNLLTRWFALPHDKKTHMGESARTLFNDQFNVTCTGPALIKTIEGLV</sequence>
<evidence type="ECO:0000259" key="2">
    <source>
        <dbReference type="Pfam" id="PF13579"/>
    </source>
</evidence>
<dbReference type="SUPFAM" id="SSF53756">
    <property type="entry name" value="UDP-Glycosyltransferase/glycogen phosphorylase"/>
    <property type="match status" value="1"/>
</dbReference>
<gene>
    <name evidence="3" type="ORF">ACFPIE_17290</name>
</gene>
<name>A0ABW0FVE4_9CAUL</name>
<feature type="domain" description="Glycosyl transferase family 1" evidence="1">
    <location>
        <begin position="209"/>
        <end position="373"/>
    </location>
</feature>
<keyword evidence="3" id="KW-0328">Glycosyltransferase</keyword>
<dbReference type="Proteomes" id="UP001596152">
    <property type="component" value="Unassembled WGS sequence"/>
</dbReference>
<dbReference type="InterPro" id="IPR001296">
    <property type="entry name" value="Glyco_trans_1"/>
</dbReference>
<evidence type="ECO:0000313" key="3">
    <source>
        <dbReference type="EMBL" id="MFC5345672.1"/>
    </source>
</evidence>
<keyword evidence="3" id="KW-0808">Transferase</keyword>